<feature type="transmembrane region" description="Helical" evidence="4">
    <location>
        <begin position="146"/>
        <end position="168"/>
    </location>
</feature>
<evidence type="ECO:0000256" key="3">
    <source>
        <dbReference type="SAM" id="MobiDB-lite"/>
    </source>
</evidence>
<reference evidence="6 7" key="1">
    <citation type="journal article" date="2024" name="Plant Biotechnol. J.">
        <title>Dendrobium thyrsiflorum genome and its molecular insights into genes involved in important horticultural traits.</title>
        <authorList>
            <person name="Chen B."/>
            <person name="Wang J.Y."/>
            <person name="Zheng P.J."/>
            <person name="Li K.L."/>
            <person name="Liang Y.M."/>
            <person name="Chen X.F."/>
            <person name="Zhang C."/>
            <person name="Zhao X."/>
            <person name="He X."/>
            <person name="Zhang G.Q."/>
            <person name="Liu Z.J."/>
            <person name="Xu Q."/>
        </authorList>
    </citation>
    <scope>NUCLEOTIDE SEQUENCE [LARGE SCALE GENOMIC DNA]</scope>
    <source>
        <strain evidence="6">GZMU011</strain>
    </source>
</reference>
<dbReference type="Pfam" id="PF12936">
    <property type="entry name" value="Kri1_C"/>
    <property type="match status" value="1"/>
</dbReference>
<dbReference type="EMBL" id="JANQDX010000001">
    <property type="protein sequence ID" value="KAL0928347.1"/>
    <property type="molecule type" value="Genomic_DNA"/>
</dbReference>
<keyword evidence="4" id="KW-1133">Transmembrane helix</keyword>
<dbReference type="InterPro" id="IPR024626">
    <property type="entry name" value="Kri1-like_C"/>
</dbReference>
<dbReference type="PANTHER" id="PTHR10361">
    <property type="entry name" value="SODIUM-BILE ACID COTRANSPORTER"/>
    <property type="match status" value="1"/>
</dbReference>
<evidence type="ECO:0000256" key="2">
    <source>
        <dbReference type="ARBA" id="ARBA00004119"/>
    </source>
</evidence>
<evidence type="ECO:0000256" key="1">
    <source>
        <dbReference type="ARBA" id="ARBA00003198"/>
    </source>
</evidence>
<keyword evidence="4" id="KW-0472">Membrane</keyword>
<feature type="transmembrane region" description="Helical" evidence="4">
    <location>
        <begin position="174"/>
        <end position="195"/>
    </location>
</feature>
<dbReference type="InterPro" id="IPR004710">
    <property type="entry name" value="Bilac:Na_transpt"/>
</dbReference>
<dbReference type="InterPro" id="IPR038770">
    <property type="entry name" value="Na+/solute_symporter_sf"/>
</dbReference>
<protein>
    <recommendedName>
        <fullName evidence="5">Kri1-like C-terminal domain-containing protein</fullName>
    </recommendedName>
</protein>
<dbReference type="PANTHER" id="PTHR10361:SF28">
    <property type="entry name" value="P3 PROTEIN-RELATED"/>
    <property type="match status" value="1"/>
</dbReference>
<dbReference type="AlphaFoldDB" id="A0ABD0W5Z7"/>
<comment type="function">
    <text evidence="1">May function as sodium-coupled metabolite transporter across the chloroplast envelope.</text>
</comment>
<feature type="region of interest" description="Disordered" evidence="3">
    <location>
        <begin position="1"/>
        <end position="29"/>
    </location>
</feature>
<evidence type="ECO:0000313" key="7">
    <source>
        <dbReference type="Proteomes" id="UP001552299"/>
    </source>
</evidence>
<gene>
    <name evidence="6" type="ORF">M5K25_000224</name>
</gene>
<feature type="domain" description="Kri1-like C-terminal" evidence="5">
    <location>
        <begin position="56"/>
        <end position="106"/>
    </location>
</feature>
<comment type="subcellular location">
    <subcellularLocation>
        <location evidence="2">Plastid</location>
        <location evidence="2">Chloroplast envelope</location>
    </subcellularLocation>
</comment>
<dbReference type="Proteomes" id="UP001552299">
    <property type="component" value="Unassembled WGS sequence"/>
</dbReference>
<sequence>MKEMISADYYNTEDVDPGFGSDVGDDLEKPDFEKEDKLLGKRKRKQNISLREKVELDKELDEYYKLDYKGNIGDLKTRFKYRFIPADSYGLQTEEILIANAKDLNQGNVALSVLMTTSSTFTAAIMKPFLTSKLAGQFIGVDPAGLFISIVQVVLFPVLLGTILNQYYNNLVKFVSPVMPFIAVATVAILCDSAIAQSASAILSSGLQVVIASITLHGSGFFFSYLLSKLLGIGYISERTISIEVDMQNFVLGVVLASRIKASLILTTMK</sequence>
<organism evidence="6 7">
    <name type="scientific">Dendrobium thyrsiflorum</name>
    <name type="common">Pinecone-like raceme dendrobium</name>
    <name type="synonym">Orchid</name>
    <dbReference type="NCBI Taxonomy" id="117978"/>
    <lineage>
        <taxon>Eukaryota</taxon>
        <taxon>Viridiplantae</taxon>
        <taxon>Streptophyta</taxon>
        <taxon>Embryophyta</taxon>
        <taxon>Tracheophyta</taxon>
        <taxon>Spermatophyta</taxon>
        <taxon>Magnoliopsida</taxon>
        <taxon>Liliopsida</taxon>
        <taxon>Asparagales</taxon>
        <taxon>Orchidaceae</taxon>
        <taxon>Epidendroideae</taxon>
        <taxon>Malaxideae</taxon>
        <taxon>Dendrobiinae</taxon>
        <taxon>Dendrobium</taxon>
    </lineage>
</organism>
<keyword evidence="7" id="KW-1185">Reference proteome</keyword>
<accession>A0ABD0W5Z7</accession>
<dbReference type="Gene3D" id="1.20.1530.20">
    <property type="match status" value="1"/>
</dbReference>
<comment type="caution">
    <text evidence="6">The sequence shown here is derived from an EMBL/GenBank/DDBJ whole genome shotgun (WGS) entry which is preliminary data.</text>
</comment>
<evidence type="ECO:0000256" key="4">
    <source>
        <dbReference type="SAM" id="Phobius"/>
    </source>
</evidence>
<proteinExistence type="predicted"/>
<name>A0ABD0W5Z7_DENTH</name>
<dbReference type="GO" id="GO:0009941">
    <property type="term" value="C:chloroplast envelope"/>
    <property type="evidence" value="ECO:0007669"/>
    <property type="project" value="UniProtKB-SubCell"/>
</dbReference>
<evidence type="ECO:0000313" key="6">
    <source>
        <dbReference type="EMBL" id="KAL0928347.1"/>
    </source>
</evidence>
<evidence type="ECO:0000259" key="5">
    <source>
        <dbReference type="Pfam" id="PF12936"/>
    </source>
</evidence>
<dbReference type="GO" id="GO:0016020">
    <property type="term" value="C:membrane"/>
    <property type="evidence" value="ECO:0007669"/>
    <property type="project" value="UniProtKB-SubCell"/>
</dbReference>
<keyword evidence="4" id="KW-0812">Transmembrane</keyword>
<feature type="transmembrane region" description="Helical" evidence="4">
    <location>
        <begin position="207"/>
        <end position="227"/>
    </location>
</feature>